<feature type="transmembrane region" description="Helical" evidence="1">
    <location>
        <begin position="69"/>
        <end position="86"/>
    </location>
</feature>
<dbReference type="Proteomes" id="UP000466024">
    <property type="component" value="Unassembled WGS sequence"/>
</dbReference>
<dbReference type="Pfam" id="PF01569">
    <property type="entry name" value="PAP2"/>
    <property type="match status" value="1"/>
</dbReference>
<feature type="domain" description="Phosphatidic acid phosphatase type 2/haloperoxidase" evidence="2">
    <location>
        <begin position="98"/>
        <end position="226"/>
    </location>
</feature>
<dbReference type="SUPFAM" id="SSF48317">
    <property type="entry name" value="Acid phosphatase/Vanadium-dependent haloperoxidase"/>
    <property type="match status" value="1"/>
</dbReference>
<feature type="transmembrane region" description="Helical" evidence="1">
    <location>
        <begin position="98"/>
        <end position="115"/>
    </location>
</feature>
<dbReference type="InterPro" id="IPR000326">
    <property type="entry name" value="PAP2/HPO"/>
</dbReference>
<feature type="transmembrane region" description="Helical" evidence="1">
    <location>
        <begin position="209"/>
        <end position="227"/>
    </location>
</feature>
<accession>A0A640W9Q6</accession>
<evidence type="ECO:0000313" key="4">
    <source>
        <dbReference type="Proteomes" id="UP000466024"/>
    </source>
</evidence>
<comment type="caution">
    <text evidence="3">The sequence shown here is derived from an EMBL/GenBank/DDBJ whole genome shotgun (WGS) entry which is preliminary data.</text>
</comment>
<reference evidence="3 4" key="1">
    <citation type="submission" date="2019-08" db="EMBL/GenBank/DDBJ databases">
        <title>Bioinformatics analysis of the strain L3 and L5.</title>
        <authorList>
            <person name="Li X."/>
        </authorList>
    </citation>
    <scope>NUCLEOTIDE SEQUENCE [LARGE SCALE GENOMIC DNA]</scope>
    <source>
        <strain evidence="3 4">L3</strain>
    </source>
</reference>
<dbReference type="InterPro" id="IPR036938">
    <property type="entry name" value="PAP2/HPO_sf"/>
</dbReference>
<feature type="transmembrane region" description="Helical" evidence="1">
    <location>
        <begin position="155"/>
        <end position="173"/>
    </location>
</feature>
<keyword evidence="1" id="KW-0472">Membrane</keyword>
<keyword evidence="4" id="KW-1185">Reference proteome</keyword>
<evidence type="ECO:0000259" key="2">
    <source>
        <dbReference type="Pfam" id="PF01569"/>
    </source>
</evidence>
<keyword evidence="1" id="KW-1133">Transmembrane helix</keyword>
<protein>
    <submittedName>
        <fullName evidence="3">Phosphatase PAP2 family protein</fullName>
    </submittedName>
</protein>
<keyword evidence="1" id="KW-0812">Transmembrane</keyword>
<dbReference type="EMBL" id="VTPX01000017">
    <property type="protein sequence ID" value="KAA0015760.1"/>
    <property type="molecule type" value="Genomic_DNA"/>
</dbReference>
<dbReference type="CDD" id="cd03396">
    <property type="entry name" value="PAP2_like_6"/>
    <property type="match status" value="1"/>
</dbReference>
<gene>
    <name evidence="3" type="ORF">F0A16_19515</name>
</gene>
<dbReference type="AlphaFoldDB" id="A0A640W9Q6"/>
<name>A0A640W9Q6_9GAMM</name>
<sequence length="260" mass="29004">MAMHTSVGFESHLLRLFYGWLFFIALMLLFQLYDIDFYIADYLYHWEGGQWLLKDNAIAKSILHDDGRILSELMGAGLIGFAVTAFMKKSLGHWRRPLLYLITSVASSTVLVSLIKNSISMDCPWDLARYGGDLPFIGLFESRPAGMPDTACFPAGHASAGYGWVALYFLLAVMAPSWRYVGLAIGLSMGLVFGIDQQLRGAHFLSHDLSTLMICWSCSAILGWLMLRKFSAQSEFVNAWMSHAARPVIAPTHHVKKEGA</sequence>
<organism evidence="3 4">
    <name type="scientific">Salinicola corii</name>
    <dbReference type="NCBI Taxonomy" id="2606937"/>
    <lineage>
        <taxon>Bacteria</taxon>
        <taxon>Pseudomonadati</taxon>
        <taxon>Pseudomonadota</taxon>
        <taxon>Gammaproteobacteria</taxon>
        <taxon>Oceanospirillales</taxon>
        <taxon>Halomonadaceae</taxon>
        <taxon>Salinicola</taxon>
    </lineage>
</organism>
<proteinExistence type="predicted"/>
<evidence type="ECO:0000256" key="1">
    <source>
        <dbReference type="SAM" id="Phobius"/>
    </source>
</evidence>
<feature type="transmembrane region" description="Helical" evidence="1">
    <location>
        <begin position="12"/>
        <end position="33"/>
    </location>
</feature>
<feature type="transmembrane region" description="Helical" evidence="1">
    <location>
        <begin position="180"/>
        <end position="197"/>
    </location>
</feature>
<evidence type="ECO:0000313" key="3">
    <source>
        <dbReference type="EMBL" id="KAA0015760.1"/>
    </source>
</evidence>